<reference evidence="1 2" key="1">
    <citation type="journal article" date="2022" name="bioRxiv">
        <title>The genome of the oomycete Peronosclerospora sorghi, a cosmopolitan pathogen of maize and sorghum, is inflated with dispersed pseudogenes.</title>
        <authorList>
            <person name="Fletcher K."/>
            <person name="Martin F."/>
            <person name="Isakeit T."/>
            <person name="Cavanaugh K."/>
            <person name="Magill C."/>
            <person name="Michelmore R."/>
        </authorList>
    </citation>
    <scope>NUCLEOTIDE SEQUENCE [LARGE SCALE GENOMIC DNA]</scope>
    <source>
        <strain evidence="1">P6</strain>
    </source>
</reference>
<evidence type="ECO:0000313" key="1">
    <source>
        <dbReference type="EMBL" id="KAI9915915.1"/>
    </source>
</evidence>
<name>A0ACC0WB88_9STRA</name>
<protein>
    <submittedName>
        <fullName evidence="1">Uncharacterized protein</fullName>
    </submittedName>
</protein>
<proteinExistence type="predicted"/>
<sequence length="1153" mass="123667">MTDSKLTVTAPTGFQLGGFFGRDGSEINLLGAIWTRIAPETAAPATPAPEPVIEEERASDEQDAASDEASAADGPRDEEQTEEADEEQTEEADEEQTEEANEEQTEEADEEQTEEADEEQTEEETSEEGSETAAPAEPAAPATEAPAPAPPAMTVQDSITQSEAFGGPHGTEFSDRNFANSGQVVKSVSIQAGKRLDGITIEIAAPRTMVHNHGGTGGDRKELQLGPGEHITSMELHSAQKNRHTRIFYINLVTSAGNSLSGGSMTDSRVTYTAPPGFQLVGFHGRSGDEIDMLGAVWAYIELVTPPPTVAPVLDPGVVPATVAPNDLAGDLSEIKVKPKKRPIQLSDSFGGPHGNHFSDQMAVTSGMVIASVTIRSGSRVDALTLVVKAPKEMEFRHGGWGGDDNTLILEPGEYITTIEAHSTQKNGHTRIGHVSFTTNKGRNVAGGDQTDSRMVMTAPEGYQLAGFFGRSGSEVDLLGAVWASIETVNETAFNMPAAVDDIVLSDLFGGPHGVAFSDINEVEFGQRISKVMIRAAERLDAVVLEILEPLPKNLAHGGGGGNQQELTLAPDETITSVEVHTGKKNDHTRVFYICLTTNKNQKLTGGSPTDNKFVATPPPGFVFGGFYGRAEGEVDQLGVIWMRQDAKKISLTDPTGVGNGTYGTTIRNWVGPTIFGAKDTACYRKLTPLNSQNTCPSGYWREDSDCMTQCPLSYPVECGVECIPQNNDCSANVLSKTASVLFVALNLATGNVFGSIRTVGKGVKWGIVCAKNVVEILRELSFYLRYRQKTAPMGTQAELLTAAYQANVVVFDLPITICSCLNIPTPTNAQYPEMVMSMVQGVVKQLVTNGDTVIESAENIQSLLTGHGLIPKDDSLKVSELEDIVASNSSCGFQLKRLTDRVIQAVLRYRSTGASQEDVRVLVYQSSIVLNDIPIVTNNCMGELLATKTKMVAYQTRDLLRKTFGVIVDQLIETGRTDEGKNVAENDYMLEMANLGLNVLSVVDPTGIAYMAAEFVQPICGPTAYVGEIDDGTLFNALGLLTVDEAFLGSYGTYTRAGDGVVHLIFESVDDKDVTVVIHSGGDEYAKVDVGAGGVTYWDGTFSELEDKTLYLDRWRPGVFGLPGSGGGSLLLWIPRSSEGGHITMHVRINPS</sequence>
<dbReference type="Proteomes" id="UP001163321">
    <property type="component" value="Chromosome 3"/>
</dbReference>
<evidence type="ECO:0000313" key="2">
    <source>
        <dbReference type="Proteomes" id="UP001163321"/>
    </source>
</evidence>
<gene>
    <name evidence="1" type="ORF">PsorP6_008286</name>
</gene>
<comment type="caution">
    <text evidence="1">The sequence shown here is derived from an EMBL/GenBank/DDBJ whole genome shotgun (WGS) entry which is preliminary data.</text>
</comment>
<dbReference type="EMBL" id="CM047582">
    <property type="protein sequence ID" value="KAI9915915.1"/>
    <property type="molecule type" value="Genomic_DNA"/>
</dbReference>
<keyword evidence="2" id="KW-1185">Reference proteome</keyword>
<organism evidence="1 2">
    <name type="scientific">Peronosclerospora sorghi</name>
    <dbReference type="NCBI Taxonomy" id="230839"/>
    <lineage>
        <taxon>Eukaryota</taxon>
        <taxon>Sar</taxon>
        <taxon>Stramenopiles</taxon>
        <taxon>Oomycota</taxon>
        <taxon>Peronosporomycetes</taxon>
        <taxon>Peronosporales</taxon>
        <taxon>Peronosporaceae</taxon>
        <taxon>Peronosclerospora</taxon>
    </lineage>
</organism>
<accession>A0ACC0WB88</accession>